<comment type="catalytic activity">
    <reaction evidence="6">
        <text>Endonucleolytic cleavage of RNA, removing 5'-extranucleotides from tRNA precursor.</text>
        <dbReference type="EC" id="3.1.26.5"/>
    </reaction>
</comment>
<dbReference type="NCBIfam" id="TIGR00188">
    <property type="entry name" value="rnpA"/>
    <property type="match status" value="1"/>
</dbReference>
<name>A0A1G2KNC0_9BACT</name>
<dbReference type="InterPro" id="IPR014721">
    <property type="entry name" value="Ribsml_uS5_D2-typ_fold_subgr"/>
</dbReference>
<keyword evidence="1 6" id="KW-0819">tRNA processing</keyword>
<keyword evidence="2 6" id="KW-0540">Nuclease</keyword>
<dbReference type="GO" id="GO:0030677">
    <property type="term" value="C:ribonuclease P complex"/>
    <property type="evidence" value="ECO:0007669"/>
    <property type="project" value="TreeGrafter"/>
</dbReference>
<dbReference type="GO" id="GO:0000049">
    <property type="term" value="F:tRNA binding"/>
    <property type="evidence" value="ECO:0007669"/>
    <property type="project" value="UniProtKB-UniRule"/>
</dbReference>
<organism evidence="8 9">
    <name type="scientific">Candidatus Sungbacteria bacterium RIFCSPHIGHO2_02_FULL_49_20</name>
    <dbReference type="NCBI Taxonomy" id="1802272"/>
    <lineage>
        <taxon>Bacteria</taxon>
        <taxon>Candidatus Sungiibacteriota</taxon>
    </lineage>
</organism>
<accession>A0A1G2KNC0</accession>
<keyword evidence="3 6" id="KW-0255">Endonuclease</keyword>
<evidence type="ECO:0000256" key="3">
    <source>
        <dbReference type="ARBA" id="ARBA00022759"/>
    </source>
</evidence>
<dbReference type="PANTHER" id="PTHR33992">
    <property type="entry name" value="RIBONUCLEASE P PROTEIN COMPONENT"/>
    <property type="match status" value="1"/>
</dbReference>
<dbReference type="HAMAP" id="MF_00227">
    <property type="entry name" value="RNase_P"/>
    <property type="match status" value="1"/>
</dbReference>
<dbReference type="InterPro" id="IPR020568">
    <property type="entry name" value="Ribosomal_Su5_D2-typ_SF"/>
</dbReference>
<reference evidence="8 9" key="1">
    <citation type="journal article" date="2016" name="Nat. Commun.">
        <title>Thousands of microbial genomes shed light on interconnected biogeochemical processes in an aquifer system.</title>
        <authorList>
            <person name="Anantharaman K."/>
            <person name="Brown C.T."/>
            <person name="Hug L.A."/>
            <person name="Sharon I."/>
            <person name="Castelle C.J."/>
            <person name="Probst A.J."/>
            <person name="Thomas B.C."/>
            <person name="Singh A."/>
            <person name="Wilkins M.J."/>
            <person name="Karaoz U."/>
            <person name="Brodie E.L."/>
            <person name="Williams K.H."/>
            <person name="Hubbard S.S."/>
            <person name="Banfield J.F."/>
        </authorList>
    </citation>
    <scope>NUCLEOTIDE SEQUENCE [LARGE SCALE GENOMIC DNA]</scope>
</reference>
<dbReference type="GO" id="GO:0004526">
    <property type="term" value="F:ribonuclease P activity"/>
    <property type="evidence" value="ECO:0007669"/>
    <property type="project" value="UniProtKB-UniRule"/>
</dbReference>
<dbReference type="EMBL" id="MHQK01000044">
    <property type="protein sequence ID" value="OHA00918.1"/>
    <property type="molecule type" value="Genomic_DNA"/>
</dbReference>
<keyword evidence="5 6" id="KW-0694">RNA-binding</keyword>
<sequence length="112" mass="12852">MALPRTQRLRRQKEILRVFRKSLRYETAEFLLRTHQKGGLPGQATVIVPKKVSKSAVIRNRLRRQAGEWFRTGVKIGERPMDCVLTVKPSPATASRRAFRSALLILGQKFKP</sequence>
<keyword evidence="4 6" id="KW-0378">Hydrolase</keyword>
<evidence type="ECO:0000256" key="4">
    <source>
        <dbReference type="ARBA" id="ARBA00022801"/>
    </source>
</evidence>
<evidence type="ECO:0000313" key="8">
    <source>
        <dbReference type="EMBL" id="OHA00918.1"/>
    </source>
</evidence>
<evidence type="ECO:0000256" key="5">
    <source>
        <dbReference type="ARBA" id="ARBA00022884"/>
    </source>
</evidence>
<evidence type="ECO:0000313" key="9">
    <source>
        <dbReference type="Proteomes" id="UP000178710"/>
    </source>
</evidence>
<evidence type="ECO:0000256" key="1">
    <source>
        <dbReference type="ARBA" id="ARBA00022694"/>
    </source>
</evidence>
<dbReference type="GO" id="GO:0001682">
    <property type="term" value="P:tRNA 5'-leader removal"/>
    <property type="evidence" value="ECO:0007669"/>
    <property type="project" value="UniProtKB-UniRule"/>
</dbReference>
<evidence type="ECO:0000256" key="2">
    <source>
        <dbReference type="ARBA" id="ARBA00022722"/>
    </source>
</evidence>
<comment type="subunit">
    <text evidence="6">Consists of a catalytic RNA component (M1 or rnpB) and a protein subunit.</text>
</comment>
<dbReference type="SUPFAM" id="SSF54211">
    <property type="entry name" value="Ribosomal protein S5 domain 2-like"/>
    <property type="match status" value="1"/>
</dbReference>
<dbReference type="PANTHER" id="PTHR33992:SF1">
    <property type="entry name" value="RIBONUCLEASE P PROTEIN COMPONENT"/>
    <property type="match status" value="1"/>
</dbReference>
<evidence type="ECO:0000256" key="7">
    <source>
        <dbReference type="NCBIfam" id="TIGR00188"/>
    </source>
</evidence>
<evidence type="ECO:0000256" key="6">
    <source>
        <dbReference type="HAMAP-Rule" id="MF_00227"/>
    </source>
</evidence>
<gene>
    <name evidence="6" type="primary">rnpA</name>
    <name evidence="8" type="ORF">A3C12_03290</name>
</gene>
<dbReference type="Gene3D" id="3.30.230.10">
    <property type="match status" value="1"/>
</dbReference>
<dbReference type="GO" id="GO:0042781">
    <property type="term" value="F:3'-tRNA processing endoribonuclease activity"/>
    <property type="evidence" value="ECO:0007669"/>
    <property type="project" value="TreeGrafter"/>
</dbReference>
<comment type="similarity">
    <text evidence="6">Belongs to the RnpA family.</text>
</comment>
<comment type="caution">
    <text evidence="8">The sequence shown here is derived from an EMBL/GenBank/DDBJ whole genome shotgun (WGS) entry which is preliminary data.</text>
</comment>
<dbReference type="Proteomes" id="UP000178710">
    <property type="component" value="Unassembled WGS sequence"/>
</dbReference>
<dbReference type="Pfam" id="PF00825">
    <property type="entry name" value="Ribonuclease_P"/>
    <property type="match status" value="1"/>
</dbReference>
<dbReference type="AlphaFoldDB" id="A0A1G2KNC0"/>
<dbReference type="EC" id="3.1.26.5" evidence="6 7"/>
<comment type="function">
    <text evidence="6">RNaseP catalyzes the removal of the 5'-leader sequence from pre-tRNA to produce the mature 5'-terminus. It can also cleave other RNA substrates such as 4.5S RNA. The protein component plays an auxiliary but essential role in vivo by binding to the 5'-leader sequence and broadening the substrate specificity of the ribozyme.</text>
</comment>
<dbReference type="InterPro" id="IPR000100">
    <property type="entry name" value="RNase_P"/>
</dbReference>
<proteinExistence type="inferred from homology"/>
<protein>
    <recommendedName>
        <fullName evidence="6 7">Ribonuclease P protein component</fullName>
        <shortName evidence="6">RNase P protein</shortName>
        <shortName evidence="6">RNaseP protein</shortName>
        <ecNumber evidence="6 7">3.1.26.5</ecNumber>
    </recommendedName>
    <alternativeName>
        <fullName evidence="6">Protein C5</fullName>
    </alternativeName>
</protein>